<dbReference type="InterPro" id="IPR018391">
    <property type="entry name" value="PQQ_b-propeller_rpt"/>
</dbReference>
<dbReference type="PANTHER" id="PTHR34512:SF30">
    <property type="entry name" value="OUTER MEMBRANE PROTEIN ASSEMBLY FACTOR BAMB"/>
    <property type="match status" value="1"/>
</dbReference>
<evidence type="ECO:0000313" key="3">
    <source>
        <dbReference type="EMBL" id="BCX46152.1"/>
    </source>
</evidence>
<feature type="signal peptide" evidence="1">
    <location>
        <begin position="1"/>
        <end position="20"/>
    </location>
</feature>
<dbReference type="EMBL" id="AP024702">
    <property type="protein sequence ID" value="BCX46152.1"/>
    <property type="molecule type" value="Genomic_DNA"/>
</dbReference>
<dbReference type="SUPFAM" id="SSF50998">
    <property type="entry name" value="Quinoprotein alcohol dehydrogenase-like"/>
    <property type="match status" value="1"/>
</dbReference>
<dbReference type="InterPro" id="IPR011047">
    <property type="entry name" value="Quinoprotein_ADH-like_sf"/>
</dbReference>
<feature type="domain" description="Pyrrolo-quinoline quinone repeat" evidence="2">
    <location>
        <begin position="300"/>
        <end position="380"/>
    </location>
</feature>
<keyword evidence="3" id="KW-0808">Transferase</keyword>
<proteinExistence type="predicted"/>
<keyword evidence="4" id="KW-1185">Reference proteome</keyword>
<dbReference type="Gene3D" id="2.40.128.630">
    <property type="match status" value="1"/>
</dbReference>
<organism evidence="3 4">
    <name type="scientific">Haloferula helveola</name>
    <dbReference type="NCBI Taxonomy" id="490095"/>
    <lineage>
        <taxon>Bacteria</taxon>
        <taxon>Pseudomonadati</taxon>
        <taxon>Verrucomicrobiota</taxon>
        <taxon>Verrucomicrobiia</taxon>
        <taxon>Verrucomicrobiales</taxon>
        <taxon>Verrucomicrobiaceae</taxon>
        <taxon>Haloferula</taxon>
    </lineage>
</organism>
<protein>
    <submittedName>
        <fullName evidence="3">Serine /threonine protein kinase</fullName>
    </submittedName>
</protein>
<dbReference type="GO" id="GO:0016301">
    <property type="term" value="F:kinase activity"/>
    <property type="evidence" value="ECO:0007669"/>
    <property type="project" value="UniProtKB-KW"/>
</dbReference>
<keyword evidence="3" id="KW-0418">Kinase</keyword>
<dbReference type="PANTHER" id="PTHR34512">
    <property type="entry name" value="CELL SURFACE PROTEIN"/>
    <property type="match status" value="1"/>
</dbReference>
<dbReference type="Proteomes" id="UP001374893">
    <property type="component" value="Chromosome"/>
</dbReference>
<evidence type="ECO:0000313" key="4">
    <source>
        <dbReference type="Proteomes" id="UP001374893"/>
    </source>
</evidence>
<evidence type="ECO:0000256" key="1">
    <source>
        <dbReference type="SAM" id="SignalP"/>
    </source>
</evidence>
<dbReference type="PROSITE" id="PS51257">
    <property type="entry name" value="PROKAR_LIPOPROTEIN"/>
    <property type="match status" value="1"/>
</dbReference>
<sequence>MRNLCLSLTIGALGAGCLIAADWPAWRGPNQNGSVEIDSAPSKFAGDKGVLWKAELPGRACSTPIVAKERIFVSAPIDGKDGLVAFDMQGKELWRTSLGKIRPGRGQRVGSSANSSPVTDGESVFAYFKSGELAAFDFEGKLLWKTNLFERFGEDKLWWDVGTSPVLAGGRVVVSVMQTDGNSYMVSFDKKSGEVAWKVDREFDTAKESGDSYTTPLVLDLDGKETIVNWGADHLTGHAADDGSLLWTCGGFNPEKVGMWRVIASAVATDGIAVVPYARGGQLAGVKLGGSGDITDSAFLWKKKDLGTDAASPAAHDGKVYLLTDSGKDRGQITCLDAKSGDVLWESKLPKGAQIYYSSPVLAGNVLYCVREDGVLFAAKVTDEGLEDIVEVETGQSVIASPVVLDGKLLIRGDRSLICYGNP</sequence>
<dbReference type="InterPro" id="IPR002372">
    <property type="entry name" value="PQQ_rpt_dom"/>
</dbReference>
<gene>
    <name evidence="3" type="ORF">HAHE_00600</name>
</gene>
<dbReference type="Gene3D" id="2.130.10.10">
    <property type="entry name" value="YVTN repeat-like/Quinoprotein amine dehydrogenase"/>
    <property type="match status" value="1"/>
</dbReference>
<evidence type="ECO:0000259" key="2">
    <source>
        <dbReference type="Pfam" id="PF13360"/>
    </source>
</evidence>
<dbReference type="SMART" id="SM00564">
    <property type="entry name" value="PQQ"/>
    <property type="match status" value="4"/>
</dbReference>
<dbReference type="Pfam" id="PF13360">
    <property type="entry name" value="PQQ_2"/>
    <property type="match status" value="2"/>
</dbReference>
<feature type="domain" description="Pyrrolo-quinoline quinone repeat" evidence="2">
    <location>
        <begin position="81"/>
        <end position="247"/>
    </location>
</feature>
<accession>A0ABM7RC23</accession>
<keyword evidence="1" id="KW-0732">Signal</keyword>
<reference evidence="3 4" key="1">
    <citation type="submission" date="2021-06" db="EMBL/GenBank/DDBJ databases">
        <title>Complete genome of Haloferula helveola possessing various polysaccharide degrading enzymes.</title>
        <authorList>
            <person name="Takami H."/>
            <person name="Huang C."/>
            <person name="Hamasaki K."/>
        </authorList>
    </citation>
    <scope>NUCLEOTIDE SEQUENCE [LARGE SCALE GENOMIC DNA]</scope>
    <source>
        <strain evidence="3 4">CN-1</strain>
    </source>
</reference>
<name>A0ABM7RC23_9BACT</name>
<feature type="chain" id="PRO_5045035609" evidence="1">
    <location>
        <begin position="21"/>
        <end position="423"/>
    </location>
</feature>
<dbReference type="RefSeq" id="WP_338687529.1">
    <property type="nucleotide sequence ID" value="NZ_AP024702.1"/>
</dbReference>
<dbReference type="InterPro" id="IPR015943">
    <property type="entry name" value="WD40/YVTN_repeat-like_dom_sf"/>
</dbReference>